<evidence type="ECO:0000256" key="5">
    <source>
        <dbReference type="ARBA" id="ARBA00034313"/>
    </source>
</evidence>
<proteinExistence type="inferred from homology"/>
<comment type="subcellular location">
    <subcellularLocation>
        <location evidence="1">Membrane</location>
        <topology evidence="1">Multi-pass membrane protein</topology>
    </subcellularLocation>
</comment>
<evidence type="ECO:0000256" key="2">
    <source>
        <dbReference type="ARBA" id="ARBA00022692"/>
    </source>
</evidence>
<evidence type="ECO:0000313" key="7">
    <source>
        <dbReference type="EMBL" id="KAK7743325.1"/>
    </source>
</evidence>
<keyword evidence="3 6" id="KW-1133">Transmembrane helix</keyword>
<keyword evidence="8" id="KW-1185">Reference proteome</keyword>
<dbReference type="InterPro" id="IPR013901">
    <property type="entry name" value="Anthrone_oxy"/>
</dbReference>
<dbReference type="Proteomes" id="UP001320420">
    <property type="component" value="Unassembled WGS sequence"/>
</dbReference>
<name>A0AAN9U8J7_9PEZI</name>
<evidence type="ECO:0000256" key="6">
    <source>
        <dbReference type="SAM" id="Phobius"/>
    </source>
</evidence>
<dbReference type="Pfam" id="PF08592">
    <property type="entry name" value="Anthrone_oxy"/>
    <property type="match status" value="1"/>
</dbReference>
<evidence type="ECO:0000313" key="8">
    <source>
        <dbReference type="Proteomes" id="UP001320420"/>
    </source>
</evidence>
<evidence type="ECO:0000256" key="4">
    <source>
        <dbReference type="ARBA" id="ARBA00023136"/>
    </source>
</evidence>
<sequence>MSIVSTPLSIAAASGIVASALVNGAGYSISLFSIPAIVQGAPTTDVLVRQWQLVFEKGKALFPVFAAGTALNYLYVAYRSRSRDLEWRGFAAGGVLQVAIVPFTLLFIAGVNSRLLAVADPKTKKEMSKEVAKALVGQWGRLNAVRSSIGLLGTAAAVWNLLT</sequence>
<comment type="similarity">
    <text evidence="5">Belongs to the anthrone oxygenase family.</text>
</comment>
<feature type="transmembrane region" description="Helical" evidence="6">
    <location>
        <begin position="60"/>
        <end position="78"/>
    </location>
</feature>
<keyword evidence="2 6" id="KW-0812">Transmembrane</keyword>
<gene>
    <name evidence="7" type="ORF">SLS62_010648</name>
</gene>
<dbReference type="PANTHER" id="PTHR35042">
    <property type="entry name" value="ANTHRONE OXYGENASE ENCC"/>
    <property type="match status" value="1"/>
</dbReference>
<keyword evidence="4 6" id="KW-0472">Membrane</keyword>
<accession>A0AAN9U8J7</accession>
<dbReference type="AlphaFoldDB" id="A0AAN9U8J7"/>
<dbReference type="GO" id="GO:0016020">
    <property type="term" value="C:membrane"/>
    <property type="evidence" value="ECO:0007669"/>
    <property type="project" value="UniProtKB-SubCell"/>
</dbReference>
<dbReference type="PANTHER" id="PTHR35042:SF1">
    <property type="entry name" value="DUF1772-DOMAIN-CONTAINING PROTEIN"/>
    <property type="match status" value="1"/>
</dbReference>
<evidence type="ECO:0000256" key="1">
    <source>
        <dbReference type="ARBA" id="ARBA00004141"/>
    </source>
</evidence>
<evidence type="ECO:0000256" key="3">
    <source>
        <dbReference type="ARBA" id="ARBA00022989"/>
    </source>
</evidence>
<evidence type="ECO:0008006" key="9">
    <source>
        <dbReference type="Google" id="ProtNLM"/>
    </source>
</evidence>
<feature type="transmembrane region" description="Helical" evidence="6">
    <location>
        <begin position="90"/>
        <end position="111"/>
    </location>
</feature>
<comment type="caution">
    <text evidence="7">The sequence shown here is derived from an EMBL/GenBank/DDBJ whole genome shotgun (WGS) entry which is preliminary data.</text>
</comment>
<organism evidence="7 8">
    <name type="scientific">Diatrype stigma</name>
    <dbReference type="NCBI Taxonomy" id="117547"/>
    <lineage>
        <taxon>Eukaryota</taxon>
        <taxon>Fungi</taxon>
        <taxon>Dikarya</taxon>
        <taxon>Ascomycota</taxon>
        <taxon>Pezizomycotina</taxon>
        <taxon>Sordariomycetes</taxon>
        <taxon>Xylariomycetidae</taxon>
        <taxon>Xylariales</taxon>
        <taxon>Diatrypaceae</taxon>
        <taxon>Diatrype</taxon>
    </lineage>
</organism>
<protein>
    <recommendedName>
        <fullName evidence="9">DUF1772-domain-containing protein</fullName>
    </recommendedName>
</protein>
<dbReference type="EMBL" id="JAKJXP020000139">
    <property type="protein sequence ID" value="KAK7743325.1"/>
    <property type="molecule type" value="Genomic_DNA"/>
</dbReference>
<reference evidence="7 8" key="1">
    <citation type="submission" date="2024-02" db="EMBL/GenBank/DDBJ databases">
        <title>De novo assembly and annotation of 12 fungi associated with fruit tree decline syndrome in Ontario, Canada.</title>
        <authorList>
            <person name="Sulman M."/>
            <person name="Ellouze W."/>
            <person name="Ilyukhin E."/>
        </authorList>
    </citation>
    <scope>NUCLEOTIDE SEQUENCE [LARGE SCALE GENOMIC DNA]</scope>
    <source>
        <strain evidence="7 8">M11/M66-122</strain>
    </source>
</reference>